<accession>B9M4L4</accession>
<comment type="similarity">
    <text evidence="1">Belongs to the peptidase A31 family.</text>
</comment>
<keyword evidence="8" id="KW-1185">Reference proteome</keyword>
<dbReference type="eggNOG" id="COG0680">
    <property type="taxonomic scope" value="Bacteria"/>
</dbReference>
<dbReference type="GO" id="GO:0016485">
    <property type="term" value="P:protein processing"/>
    <property type="evidence" value="ECO:0007669"/>
    <property type="project" value="TreeGrafter"/>
</dbReference>
<sequence length="163" mass="17260">MPILVLGIGNPIMSDDGVGAKVIQLLQSLYIFPSEVILLDGGTMGIDLLPKLEGVERLILVDAVDTGKIPGTLVLLSGNEIPLANVTKVSPHQIELKDLLTVAELLGSLPAEIVLCGIQPAFTGLGTELSPAVSAQIGHLADEVLLQLSRWGIRQEMTPEKKI</sequence>
<dbReference type="PANTHER" id="PTHR30302">
    <property type="entry name" value="HYDROGENASE 1 MATURATION PROTEASE"/>
    <property type="match status" value="1"/>
</dbReference>
<keyword evidence="3 7" id="KW-0645">Protease</keyword>
<dbReference type="Gene3D" id="3.40.50.1450">
    <property type="entry name" value="HybD-like"/>
    <property type="match status" value="1"/>
</dbReference>
<dbReference type="GO" id="GO:0008047">
    <property type="term" value="F:enzyme activator activity"/>
    <property type="evidence" value="ECO:0007669"/>
    <property type="project" value="InterPro"/>
</dbReference>
<keyword evidence="6" id="KW-0378">Hydrolase</keyword>
<dbReference type="CDD" id="cd06062">
    <property type="entry name" value="H2MP_MemB-H2up"/>
    <property type="match status" value="1"/>
</dbReference>
<dbReference type="AlphaFoldDB" id="B9M4L4"/>
<evidence type="ECO:0000256" key="4">
    <source>
        <dbReference type="ARBA" id="ARBA00022723"/>
    </source>
</evidence>
<dbReference type="Pfam" id="PF01750">
    <property type="entry name" value="HycI"/>
    <property type="match status" value="1"/>
</dbReference>
<name>B9M4L4_GEODF</name>
<dbReference type="InterPro" id="IPR023430">
    <property type="entry name" value="Pept_HybD-like_dom_sf"/>
</dbReference>
<evidence type="ECO:0000256" key="3">
    <source>
        <dbReference type="ARBA" id="ARBA00022670"/>
    </source>
</evidence>
<evidence type="ECO:0000256" key="2">
    <source>
        <dbReference type="ARBA" id="ARBA00022596"/>
    </source>
</evidence>
<dbReference type="STRING" id="316067.Geob_1380"/>
<evidence type="ECO:0000256" key="6">
    <source>
        <dbReference type="ARBA" id="ARBA00022801"/>
    </source>
</evidence>
<organism evidence="7 8">
    <name type="scientific">Geotalea daltonii (strain DSM 22248 / JCM 15807 / FRC-32)</name>
    <name type="common">Geobacter daltonii</name>
    <dbReference type="NCBI Taxonomy" id="316067"/>
    <lineage>
        <taxon>Bacteria</taxon>
        <taxon>Pseudomonadati</taxon>
        <taxon>Thermodesulfobacteriota</taxon>
        <taxon>Desulfuromonadia</taxon>
        <taxon>Geobacterales</taxon>
        <taxon>Geobacteraceae</taxon>
        <taxon>Geotalea</taxon>
    </lineage>
</organism>
<dbReference type="HOGENOM" id="CLU_099037_0_0_7"/>
<keyword evidence="4" id="KW-0479">Metal-binding</keyword>
<evidence type="ECO:0000313" key="7">
    <source>
        <dbReference type="EMBL" id="ACM19740.1"/>
    </source>
</evidence>
<gene>
    <name evidence="7" type="primary">hyaP</name>
    <name evidence="7" type="ordered locus">Geob_1380</name>
</gene>
<evidence type="ECO:0000256" key="5">
    <source>
        <dbReference type="ARBA" id="ARBA00022750"/>
    </source>
</evidence>
<dbReference type="NCBIfam" id="TIGR00072">
    <property type="entry name" value="hydrog_prot"/>
    <property type="match status" value="1"/>
</dbReference>
<dbReference type="RefSeq" id="WP_012646469.1">
    <property type="nucleotide sequence ID" value="NC_011979.1"/>
</dbReference>
<dbReference type="FunFam" id="3.40.50.1450:FF:000002">
    <property type="entry name" value="Hydrogenase 1 maturation protease"/>
    <property type="match status" value="1"/>
</dbReference>
<dbReference type="EMBL" id="CP001390">
    <property type="protein sequence ID" value="ACM19740.1"/>
    <property type="molecule type" value="Genomic_DNA"/>
</dbReference>
<dbReference type="GO" id="GO:0046872">
    <property type="term" value="F:metal ion binding"/>
    <property type="evidence" value="ECO:0007669"/>
    <property type="project" value="UniProtKB-KW"/>
</dbReference>
<keyword evidence="2" id="KW-0533">Nickel</keyword>
<dbReference type="PRINTS" id="PR00446">
    <property type="entry name" value="HYDRGNUPTAKE"/>
</dbReference>
<evidence type="ECO:0000313" key="8">
    <source>
        <dbReference type="Proteomes" id="UP000007721"/>
    </source>
</evidence>
<dbReference type="GO" id="GO:0004190">
    <property type="term" value="F:aspartic-type endopeptidase activity"/>
    <property type="evidence" value="ECO:0007669"/>
    <property type="project" value="UniProtKB-KW"/>
</dbReference>
<evidence type="ECO:0000256" key="1">
    <source>
        <dbReference type="ARBA" id="ARBA00006814"/>
    </source>
</evidence>
<protein>
    <submittedName>
        <fullName evidence="7">Periplasmically oriented, membrane-bound [NiFe]-hydrogenase maturation protease</fullName>
    </submittedName>
</protein>
<reference evidence="7 8" key="1">
    <citation type="submission" date="2009-01" db="EMBL/GenBank/DDBJ databases">
        <title>Complete sequence of Geobacter sp. FRC-32.</title>
        <authorList>
            <consortium name="US DOE Joint Genome Institute"/>
            <person name="Lucas S."/>
            <person name="Copeland A."/>
            <person name="Lapidus A."/>
            <person name="Glavina del Rio T."/>
            <person name="Dalin E."/>
            <person name="Tice H."/>
            <person name="Bruce D."/>
            <person name="Goodwin L."/>
            <person name="Pitluck S."/>
            <person name="Saunders E."/>
            <person name="Brettin T."/>
            <person name="Detter J.C."/>
            <person name="Han C."/>
            <person name="Larimer F."/>
            <person name="Land M."/>
            <person name="Hauser L."/>
            <person name="Kyrpides N."/>
            <person name="Ovchinnikova G."/>
            <person name="Kostka J."/>
            <person name="Richardson P."/>
        </authorList>
    </citation>
    <scope>NUCLEOTIDE SEQUENCE [LARGE SCALE GENOMIC DNA]</scope>
    <source>
        <strain evidence="8">DSM 22248 / JCM 15807 / FRC-32</strain>
    </source>
</reference>
<dbReference type="Proteomes" id="UP000007721">
    <property type="component" value="Chromosome"/>
</dbReference>
<dbReference type="KEGG" id="geo:Geob_1380"/>
<dbReference type="OrthoDB" id="9792731at2"/>
<proteinExistence type="inferred from homology"/>
<dbReference type="InterPro" id="IPR000671">
    <property type="entry name" value="Peptidase_A31"/>
</dbReference>
<dbReference type="SUPFAM" id="SSF53163">
    <property type="entry name" value="HybD-like"/>
    <property type="match status" value="1"/>
</dbReference>
<keyword evidence="5" id="KW-0064">Aspartyl protease</keyword>
<dbReference type="PANTHER" id="PTHR30302:SF1">
    <property type="entry name" value="HYDROGENASE 2 MATURATION PROTEASE"/>
    <property type="match status" value="1"/>
</dbReference>